<dbReference type="EMBL" id="JBDFQZ010000006">
    <property type="protein sequence ID" value="KAK9713080.1"/>
    <property type="molecule type" value="Genomic_DNA"/>
</dbReference>
<dbReference type="AlphaFoldDB" id="A0AAW1K5B7"/>
<feature type="region of interest" description="Disordered" evidence="1">
    <location>
        <begin position="209"/>
        <end position="232"/>
    </location>
</feature>
<name>A0AAW1K5B7_SAPOF</name>
<reference evidence="2" key="1">
    <citation type="submission" date="2024-03" db="EMBL/GenBank/DDBJ databases">
        <title>WGS assembly of Saponaria officinalis var. Norfolk2.</title>
        <authorList>
            <person name="Jenkins J."/>
            <person name="Shu S."/>
            <person name="Grimwood J."/>
            <person name="Barry K."/>
            <person name="Goodstein D."/>
            <person name="Schmutz J."/>
            <person name="Leebens-Mack J."/>
            <person name="Osbourn A."/>
        </authorList>
    </citation>
    <scope>NUCLEOTIDE SEQUENCE [LARGE SCALE GENOMIC DNA]</scope>
    <source>
        <strain evidence="2">JIC</strain>
    </source>
</reference>
<keyword evidence="3" id="KW-1185">Reference proteome</keyword>
<feature type="region of interest" description="Disordered" evidence="1">
    <location>
        <begin position="538"/>
        <end position="565"/>
    </location>
</feature>
<evidence type="ECO:0000313" key="3">
    <source>
        <dbReference type="Proteomes" id="UP001443914"/>
    </source>
</evidence>
<dbReference type="Proteomes" id="UP001443914">
    <property type="component" value="Unassembled WGS sequence"/>
</dbReference>
<organism evidence="2 3">
    <name type="scientific">Saponaria officinalis</name>
    <name type="common">Common soapwort</name>
    <name type="synonym">Lychnis saponaria</name>
    <dbReference type="NCBI Taxonomy" id="3572"/>
    <lineage>
        <taxon>Eukaryota</taxon>
        <taxon>Viridiplantae</taxon>
        <taxon>Streptophyta</taxon>
        <taxon>Embryophyta</taxon>
        <taxon>Tracheophyta</taxon>
        <taxon>Spermatophyta</taxon>
        <taxon>Magnoliopsida</taxon>
        <taxon>eudicotyledons</taxon>
        <taxon>Gunneridae</taxon>
        <taxon>Pentapetalae</taxon>
        <taxon>Caryophyllales</taxon>
        <taxon>Caryophyllaceae</taxon>
        <taxon>Caryophylleae</taxon>
        <taxon>Saponaria</taxon>
    </lineage>
</organism>
<feature type="region of interest" description="Disordered" evidence="1">
    <location>
        <begin position="579"/>
        <end position="712"/>
    </location>
</feature>
<protein>
    <submittedName>
        <fullName evidence="2">Uncharacterized protein</fullName>
    </submittedName>
</protein>
<proteinExistence type="predicted"/>
<feature type="compositionally biased region" description="Basic and acidic residues" evidence="1">
    <location>
        <begin position="667"/>
        <end position="684"/>
    </location>
</feature>
<comment type="caution">
    <text evidence="2">The sequence shown here is derived from an EMBL/GenBank/DDBJ whole genome shotgun (WGS) entry which is preliminary data.</text>
</comment>
<dbReference type="PANTHER" id="PTHR35164">
    <property type="entry name" value="EXPRESSED PROTEIN"/>
    <property type="match status" value="1"/>
</dbReference>
<dbReference type="PANTHER" id="PTHR35164:SF9">
    <property type="entry name" value="EXPRESSED PROTEIN"/>
    <property type="match status" value="1"/>
</dbReference>
<evidence type="ECO:0000256" key="1">
    <source>
        <dbReference type="SAM" id="MobiDB-lite"/>
    </source>
</evidence>
<evidence type="ECO:0000313" key="2">
    <source>
        <dbReference type="EMBL" id="KAK9713080.1"/>
    </source>
</evidence>
<feature type="compositionally biased region" description="Acidic residues" evidence="1">
    <location>
        <begin position="631"/>
        <end position="643"/>
    </location>
</feature>
<feature type="compositionally biased region" description="Basic and acidic residues" evidence="1">
    <location>
        <begin position="691"/>
        <end position="712"/>
    </location>
</feature>
<accession>A0AAW1K5B7</accession>
<gene>
    <name evidence="2" type="ORF">RND81_06G001600</name>
</gene>
<feature type="compositionally biased region" description="Basic and acidic residues" evidence="1">
    <location>
        <begin position="644"/>
        <end position="657"/>
    </location>
</feature>
<sequence>MQQQMVRHEDVDQEELHELKAELSVAERDKTRAFEELRETKLRLGKISADKNDELSSLKEALDDAIKDVKSKEKTIQSLQAEVDKFKQFESKLSEKDDALNVLKEQLSVSQASASQSEGLISDCRKKVEELEAEVDRRKKSEDKLFDSFVNQKNQIQEVSSLIEKYRLEASSLREKIATLEEERRHKDEASNEYRLEITSLREKIEALEDERRRQNDEASREDMLKTTSLREKIEALEEEKRQNEEVSREHKLETISLHEKIKTLEEEMTQKDNKASSQQVKATENGVMVVERGKYATIETKTLLNEVDFLKTELKRAMEAEETKDKALEDLALALKEVASESSQAKEKLGLTQQQLETVKEEAVSLKKMNKSTEAKYEALLKELKRENDRLTNIVNRLRLEAEDSLLAWSGKEIEFVKCIKKAENEKNLIQVEYNKLMQSLREAEEISEKSKEESKNLRDILKQALNEANVAKEAASLARTENSYLKDSLAEKDKALISLAQETERLRISEAEANESIKELKRVITSGSKKEVAKLEKESKELKKVGKKEAGADTPEKEVKERKLSSTFSFDLNQFWPSLPGLTAKPSKELEEENDKDDALGGSIFDLVETPERDSPPCHRRTSSGCSSTDDDTNMGFENFDEDAHYDDMDAERNSHGKKKALLRRFGDLLKRKNSHPPKDSPHPTPPKDSPHPPSAKEGEQHAQKEQQAV</sequence>